<dbReference type="InterPro" id="IPR000914">
    <property type="entry name" value="SBP_5_dom"/>
</dbReference>
<dbReference type="PIRSF" id="PIRSF002741">
    <property type="entry name" value="MppA"/>
    <property type="match status" value="1"/>
</dbReference>
<evidence type="ECO:0000256" key="3">
    <source>
        <dbReference type="ARBA" id="ARBA00022448"/>
    </source>
</evidence>
<dbReference type="Gene3D" id="3.40.190.10">
    <property type="entry name" value="Periplasmic binding protein-like II"/>
    <property type="match status" value="1"/>
</dbReference>
<reference evidence="7 8" key="1">
    <citation type="submission" date="2018-11" db="EMBL/GenBank/DDBJ databases">
        <title>Sequencing the genomes of 1000 actinobacteria strains.</title>
        <authorList>
            <person name="Klenk H.-P."/>
        </authorList>
    </citation>
    <scope>NUCLEOTIDE SEQUENCE [LARGE SCALE GENOMIC DNA]</scope>
    <source>
        <strain evidence="7 8">DSM 12652</strain>
    </source>
</reference>
<feature type="signal peptide" evidence="5">
    <location>
        <begin position="1"/>
        <end position="24"/>
    </location>
</feature>
<feature type="chain" id="PRO_5018303916" evidence="5">
    <location>
        <begin position="25"/>
        <end position="606"/>
    </location>
</feature>
<dbReference type="Pfam" id="PF00496">
    <property type="entry name" value="SBP_bac_5"/>
    <property type="match status" value="1"/>
</dbReference>
<dbReference type="PANTHER" id="PTHR30290:SF10">
    <property type="entry name" value="PERIPLASMIC OLIGOPEPTIDE-BINDING PROTEIN-RELATED"/>
    <property type="match status" value="1"/>
</dbReference>
<dbReference type="RefSeq" id="WP_123389701.1">
    <property type="nucleotide sequence ID" value="NZ_RKHO01000001.1"/>
</dbReference>
<keyword evidence="3" id="KW-0813">Transport</keyword>
<dbReference type="Gene3D" id="3.10.105.10">
    <property type="entry name" value="Dipeptide-binding Protein, Domain 3"/>
    <property type="match status" value="1"/>
</dbReference>
<evidence type="ECO:0000259" key="6">
    <source>
        <dbReference type="Pfam" id="PF00496"/>
    </source>
</evidence>
<evidence type="ECO:0000256" key="4">
    <source>
        <dbReference type="ARBA" id="ARBA00022729"/>
    </source>
</evidence>
<dbReference type="OrthoDB" id="3713816at2"/>
<proteinExistence type="inferred from homology"/>
<dbReference type="EMBL" id="RKHO01000001">
    <property type="protein sequence ID" value="ROR90575.1"/>
    <property type="molecule type" value="Genomic_DNA"/>
</dbReference>
<organism evidence="7 8">
    <name type="scientific">Nocardioides aurantiacus</name>
    <dbReference type="NCBI Taxonomy" id="86796"/>
    <lineage>
        <taxon>Bacteria</taxon>
        <taxon>Bacillati</taxon>
        <taxon>Actinomycetota</taxon>
        <taxon>Actinomycetes</taxon>
        <taxon>Propionibacteriales</taxon>
        <taxon>Nocardioidaceae</taxon>
        <taxon>Nocardioides</taxon>
    </lineage>
</organism>
<dbReference type="GO" id="GO:1904680">
    <property type="term" value="F:peptide transmembrane transporter activity"/>
    <property type="evidence" value="ECO:0007669"/>
    <property type="project" value="TreeGrafter"/>
</dbReference>
<evidence type="ECO:0000256" key="1">
    <source>
        <dbReference type="ARBA" id="ARBA00004196"/>
    </source>
</evidence>
<comment type="similarity">
    <text evidence="2">Belongs to the bacterial solute-binding protein 5 family.</text>
</comment>
<comment type="subcellular location">
    <subcellularLocation>
        <location evidence="1">Cell envelope</location>
    </subcellularLocation>
</comment>
<dbReference type="PANTHER" id="PTHR30290">
    <property type="entry name" value="PERIPLASMIC BINDING COMPONENT OF ABC TRANSPORTER"/>
    <property type="match status" value="1"/>
</dbReference>
<dbReference type="GO" id="GO:0043190">
    <property type="term" value="C:ATP-binding cassette (ABC) transporter complex"/>
    <property type="evidence" value="ECO:0007669"/>
    <property type="project" value="InterPro"/>
</dbReference>
<gene>
    <name evidence="7" type="ORF">EDD33_1421</name>
</gene>
<protein>
    <submittedName>
        <fullName evidence="7">Peptide/nickel transport system substrate-binding protein</fullName>
    </submittedName>
</protein>
<name>A0A3N2CSU9_9ACTN</name>
<accession>A0A3N2CSU9</accession>
<dbReference type="AlphaFoldDB" id="A0A3N2CSU9"/>
<dbReference type="Proteomes" id="UP000281738">
    <property type="component" value="Unassembled WGS sequence"/>
</dbReference>
<dbReference type="GO" id="GO:0015833">
    <property type="term" value="P:peptide transport"/>
    <property type="evidence" value="ECO:0007669"/>
    <property type="project" value="TreeGrafter"/>
</dbReference>
<dbReference type="InterPro" id="IPR039424">
    <property type="entry name" value="SBP_5"/>
</dbReference>
<evidence type="ECO:0000313" key="7">
    <source>
        <dbReference type="EMBL" id="ROR90575.1"/>
    </source>
</evidence>
<dbReference type="GO" id="GO:0030313">
    <property type="term" value="C:cell envelope"/>
    <property type="evidence" value="ECO:0007669"/>
    <property type="project" value="UniProtKB-SubCell"/>
</dbReference>
<dbReference type="InterPro" id="IPR030678">
    <property type="entry name" value="Peptide/Ni-bd"/>
</dbReference>
<feature type="domain" description="Solute-binding protein family 5" evidence="6">
    <location>
        <begin position="95"/>
        <end position="520"/>
    </location>
</feature>
<comment type="caution">
    <text evidence="7">The sequence shown here is derived from an EMBL/GenBank/DDBJ whole genome shotgun (WGS) entry which is preliminary data.</text>
</comment>
<dbReference type="SUPFAM" id="SSF53850">
    <property type="entry name" value="Periplasmic binding protein-like II"/>
    <property type="match status" value="1"/>
</dbReference>
<dbReference type="GO" id="GO:0042597">
    <property type="term" value="C:periplasmic space"/>
    <property type="evidence" value="ECO:0007669"/>
    <property type="project" value="UniProtKB-ARBA"/>
</dbReference>
<keyword evidence="4 5" id="KW-0732">Signal</keyword>
<sequence>MRSKRLFTAGAVIASLSVMATACAAPSADEGEGNSDQPTSLNLGWNQPFYSYNEDTSNGNATANSNIKYLMNDQFWYVDAEGEIQQNTSYGTYEKTSEDPLTVKYTVADDTTWSDGTPVDAADVLLAWAAGSGNLNTIDADKVKTDDATGLPQNTKGKVYFDTSSQGLPYVTETPEISDDGKTLTLVYDKPFADWQYDISMSIPAHVTAAKALGIDDPQEAKDALIKAVQDKDEAALAKISSFWNTGYDYTKMPDDKDLALSSGAYVMKEFKENQYMTLEKNPKYKGDHAASIDQLTIRWNEDPLAQVQALENGEIDMFSPQVTTDVAQAAEKVDGVEIETGVEGTYEHIDLVLNNKGPFDPASYGGDEAKALKVRQAFLSAVPRQEIVDKLIKPINADAEVRNSFTRTEGTPGYDEIVAQNGSSEYSEVDPARSKKLLQEAGVNGDVDVRVMYAADNVRRANEFQLLKPALAEAGFNLIDAKSAKWGEKLGDGTYDAVVFGWQSETPAVTESGPTFVTGGINNLIGYSNETVDSEFDTLNTETDEAKQIEILANVEKELYKDAIGLTLYQFPSANISNGSRVTGLDPAILAPTMFYGFWDWKAGS</sequence>
<dbReference type="PROSITE" id="PS51257">
    <property type="entry name" value="PROKAR_LIPOPROTEIN"/>
    <property type="match status" value="1"/>
</dbReference>
<keyword evidence="8" id="KW-1185">Reference proteome</keyword>
<dbReference type="CDD" id="cd08501">
    <property type="entry name" value="PBP2_Lpqw"/>
    <property type="match status" value="1"/>
</dbReference>
<evidence type="ECO:0000256" key="2">
    <source>
        <dbReference type="ARBA" id="ARBA00005695"/>
    </source>
</evidence>
<evidence type="ECO:0000313" key="8">
    <source>
        <dbReference type="Proteomes" id="UP000281738"/>
    </source>
</evidence>
<evidence type="ECO:0000256" key="5">
    <source>
        <dbReference type="SAM" id="SignalP"/>
    </source>
</evidence>